<dbReference type="EMBL" id="LR133909">
    <property type="protein sequence ID" value="VDY44724.1"/>
    <property type="molecule type" value="Genomic_DNA"/>
</dbReference>
<dbReference type="PANTHER" id="PTHR30451">
    <property type="entry name" value="OUTER MEMBRANE USHER PROTEIN"/>
    <property type="match status" value="1"/>
</dbReference>
<dbReference type="GO" id="GO:0009279">
    <property type="term" value="C:cell outer membrane"/>
    <property type="evidence" value="ECO:0007669"/>
    <property type="project" value="TreeGrafter"/>
</dbReference>
<evidence type="ECO:0000313" key="1">
    <source>
        <dbReference type="EMBL" id="VDY44724.1"/>
    </source>
</evidence>
<dbReference type="GO" id="GO:0015473">
    <property type="term" value="F:fimbrial usher porin activity"/>
    <property type="evidence" value="ECO:0007669"/>
    <property type="project" value="InterPro"/>
</dbReference>
<dbReference type="GO" id="GO:0009297">
    <property type="term" value="P:pilus assembly"/>
    <property type="evidence" value="ECO:0007669"/>
    <property type="project" value="InterPro"/>
</dbReference>
<dbReference type="Proteomes" id="UP000281393">
    <property type="component" value="Chromosome"/>
</dbReference>
<name>A0A447JLX5_SALET</name>
<sequence>MTVDEKDGSQQRYTVPYSTVPLLQREGRVKYDLVAGDFRSGNSQQSSPFFFQGTVIAGLPAGLTAYGGTQLADRYRAVVVGAGRNLGDWGACRSMSHMRVANWQMTAPIRGNRCVFCTPNR</sequence>
<protein>
    <submittedName>
        <fullName evidence="1">Outer membrane usher protein</fullName>
    </submittedName>
</protein>
<dbReference type="Pfam" id="PF00577">
    <property type="entry name" value="Usher"/>
    <property type="match status" value="1"/>
</dbReference>
<proteinExistence type="predicted"/>
<organism evidence="1 2">
    <name type="scientific">Salmonella enterica subsp. enterica serovar Daytona</name>
    <dbReference type="NCBI Taxonomy" id="1962639"/>
    <lineage>
        <taxon>Bacteria</taxon>
        <taxon>Pseudomonadati</taxon>
        <taxon>Pseudomonadota</taxon>
        <taxon>Gammaproteobacteria</taxon>
        <taxon>Enterobacterales</taxon>
        <taxon>Enterobacteriaceae</taxon>
        <taxon>Salmonella</taxon>
    </lineage>
</organism>
<evidence type="ECO:0000313" key="2">
    <source>
        <dbReference type="Proteomes" id="UP000281393"/>
    </source>
</evidence>
<dbReference type="AlphaFoldDB" id="A0A447JLX5"/>
<accession>A0A447JLX5</accession>
<dbReference type="PANTHER" id="PTHR30451:SF6">
    <property type="entry name" value="OUTER MEMBRANE USHER PROTEIN SFMD"/>
    <property type="match status" value="1"/>
</dbReference>
<gene>
    <name evidence="1" type="primary">fimD_2</name>
    <name evidence="1" type="ORF">NCTC7102_04436</name>
</gene>
<reference evidence="1 2" key="1">
    <citation type="submission" date="2018-12" db="EMBL/GenBank/DDBJ databases">
        <authorList>
            <consortium name="Pathogen Informatics"/>
        </authorList>
    </citation>
    <scope>NUCLEOTIDE SEQUENCE [LARGE SCALE GENOMIC DNA]</scope>
    <source>
        <strain evidence="1 2">NCTC7102</strain>
    </source>
</reference>
<dbReference type="InterPro" id="IPR000015">
    <property type="entry name" value="Fimb_usher"/>
</dbReference>